<evidence type="ECO:0000256" key="1">
    <source>
        <dbReference type="SAM" id="MobiDB-lite"/>
    </source>
</evidence>
<proteinExistence type="predicted"/>
<dbReference type="RefSeq" id="WP_047041070.1">
    <property type="nucleotide sequence ID" value="NZ_LDCO01000063.1"/>
</dbReference>
<organism evidence="3 4">
    <name type="scientific">Mycolicibacterium senegalense</name>
    <dbReference type="NCBI Taxonomy" id="1796"/>
    <lineage>
        <taxon>Bacteria</taxon>
        <taxon>Bacillati</taxon>
        <taxon>Actinomycetota</taxon>
        <taxon>Actinomycetes</taxon>
        <taxon>Mycobacteriales</taxon>
        <taxon>Mycobacteriaceae</taxon>
        <taxon>Mycolicibacterium</taxon>
    </lineage>
</organism>
<sequence length="143" mass="16293">MASEVWAAIIGGAAGLATGTLGSVIAPWVNWGIERRREDRKHMRDLIESWRAGVASIDDEGSDVDGFPEDYLIQKTSRYFRTPWYETLRPHLSEHHRRTSEQNNTSIGGGTPRALKNYLADEVDRIEREWGLRPGDGRKARRF</sequence>
<protein>
    <recommendedName>
        <fullName evidence="5">Minor tail protein</fullName>
    </recommendedName>
</protein>
<keyword evidence="2" id="KW-0472">Membrane</keyword>
<feature type="region of interest" description="Disordered" evidence="1">
    <location>
        <begin position="93"/>
        <end position="113"/>
    </location>
</feature>
<evidence type="ECO:0000313" key="4">
    <source>
        <dbReference type="Proteomes" id="UP000036499"/>
    </source>
</evidence>
<keyword evidence="2" id="KW-0812">Transmembrane</keyword>
<dbReference type="EMBL" id="LDPU01000001">
    <property type="protein sequence ID" value="KLO54219.1"/>
    <property type="molecule type" value="Genomic_DNA"/>
</dbReference>
<keyword evidence="2" id="KW-1133">Transmembrane helix</keyword>
<comment type="caution">
    <text evidence="3">The sequence shown here is derived from an EMBL/GenBank/DDBJ whole genome shotgun (WGS) entry which is preliminary data.</text>
</comment>
<evidence type="ECO:0000313" key="3">
    <source>
        <dbReference type="EMBL" id="KLO54219.1"/>
    </source>
</evidence>
<name>A0ABR5G1Z1_9MYCO</name>
<gene>
    <name evidence="3" type="ORF">ABW05_24905</name>
</gene>
<reference evidence="3 4" key="1">
    <citation type="submission" date="2015-05" db="EMBL/GenBank/DDBJ databases">
        <title>Genome sequence of Mycobacterium senegalense.</title>
        <authorList>
            <person name="Greninger A.L."/>
            <person name="Miller S."/>
        </authorList>
    </citation>
    <scope>NUCLEOTIDE SEQUENCE [LARGE SCALE GENOMIC DNA]</scope>
    <source>
        <strain evidence="3 4">CK2</strain>
    </source>
</reference>
<evidence type="ECO:0000256" key="2">
    <source>
        <dbReference type="SAM" id="Phobius"/>
    </source>
</evidence>
<accession>A0ABR5G1Z1</accession>
<feature type="transmembrane region" description="Helical" evidence="2">
    <location>
        <begin position="6"/>
        <end position="33"/>
    </location>
</feature>
<evidence type="ECO:0008006" key="5">
    <source>
        <dbReference type="Google" id="ProtNLM"/>
    </source>
</evidence>
<keyword evidence="4" id="KW-1185">Reference proteome</keyword>
<dbReference type="Proteomes" id="UP000036499">
    <property type="component" value="Unassembled WGS sequence"/>
</dbReference>